<accession>A0ABR9BDV2</accession>
<comment type="similarity">
    <text evidence="1">Belongs to the UbiJ family.</text>
</comment>
<reference evidence="5" key="1">
    <citation type="submission" date="2023-07" db="EMBL/GenBank/DDBJ databases">
        <title>Thauera sp. CAU 1555 isolated from sand of Yaerae Beach.</title>
        <authorList>
            <person name="Kim W."/>
        </authorList>
    </citation>
    <scope>NUCLEOTIDE SEQUENCE [LARGE SCALE GENOMIC DNA]</scope>
    <source>
        <strain evidence="5">CAU 1555</strain>
    </source>
</reference>
<dbReference type="Pfam" id="PF02036">
    <property type="entry name" value="SCP2"/>
    <property type="match status" value="1"/>
</dbReference>
<evidence type="ECO:0000313" key="5">
    <source>
        <dbReference type="Proteomes" id="UP000603602"/>
    </source>
</evidence>
<name>A0ABR9BDV2_9RHOO</name>
<feature type="coiled-coil region" evidence="2">
    <location>
        <begin position="163"/>
        <end position="190"/>
    </location>
</feature>
<gene>
    <name evidence="1" type="primary">ubiJ</name>
    <name evidence="4" type="ORF">IFO67_14525</name>
</gene>
<dbReference type="HAMAP" id="MF_02215">
    <property type="entry name" value="UbiJ"/>
    <property type="match status" value="1"/>
</dbReference>
<evidence type="ECO:0000313" key="4">
    <source>
        <dbReference type="EMBL" id="MBD8504109.1"/>
    </source>
</evidence>
<comment type="pathway">
    <text evidence="1">Cofactor biosynthesis; ubiquinone biosynthesis.</text>
</comment>
<proteinExistence type="inferred from homology"/>
<comment type="subcellular location">
    <subcellularLocation>
        <location evidence="1">Cytoplasm</location>
    </subcellularLocation>
</comment>
<evidence type="ECO:0000256" key="1">
    <source>
        <dbReference type="HAMAP-Rule" id="MF_02215"/>
    </source>
</evidence>
<dbReference type="EMBL" id="JACYTO010000002">
    <property type="protein sequence ID" value="MBD8504109.1"/>
    <property type="molecule type" value="Genomic_DNA"/>
</dbReference>
<sequence>MIDNAFVAVLNHLLARAPWARERLQAHAGLCARLDAPPVTVFFTVTSAGELQAAEGEKPDVVLTVPLAVLPQFALGRFEEAMRSVHLQGNAEFADALGFVFRNLRWDAEEDLSRLVGDVAAHRLSGTVRAIGEAQRRMVEGAAGNLAEYFTEERPMLVSRAATSGLEDELRALRDAVARTEKRIDRLASRLHGKPRA</sequence>
<comment type="function">
    <text evidence="1">Required for ubiquinone (coenzyme Q) biosynthesis. Binds hydrophobic ubiquinone biosynthetic intermediates via its SCP2 domain and is essential for the stability of the Ubi complex. May constitute a docking platform where Ubi enzymes assemble and access their SCP2-bound polyprenyl substrates.</text>
</comment>
<keyword evidence="1" id="KW-0963">Cytoplasm</keyword>
<evidence type="ECO:0000259" key="3">
    <source>
        <dbReference type="Pfam" id="PF02036"/>
    </source>
</evidence>
<keyword evidence="2" id="KW-0175">Coiled coil</keyword>
<organism evidence="4 5">
    <name type="scientific">Thauera sedimentorum</name>
    <dbReference type="NCBI Taxonomy" id="2767595"/>
    <lineage>
        <taxon>Bacteria</taxon>
        <taxon>Pseudomonadati</taxon>
        <taxon>Pseudomonadota</taxon>
        <taxon>Betaproteobacteria</taxon>
        <taxon>Rhodocyclales</taxon>
        <taxon>Zoogloeaceae</taxon>
        <taxon>Thauera</taxon>
    </lineage>
</organism>
<dbReference type="InterPro" id="IPR038989">
    <property type="entry name" value="UbiJ"/>
</dbReference>
<dbReference type="PANTHER" id="PTHR38693">
    <property type="entry name" value="UBIQUINONE BIOSYNTHESIS PROTEIN UBIJ"/>
    <property type="match status" value="1"/>
</dbReference>
<feature type="domain" description="SCP2" evidence="3">
    <location>
        <begin position="10"/>
        <end position="101"/>
    </location>
</feature>
<keyword evidence="1" id="KW-0831">Ubiquinone biosynthesis</keyword>
<protein>
    <recommendedName>
        <fullName evidence="1">Ubiquinone biosynthesis accessory factor UbiJ</fullName>
    </recommendedName>
</protein>
<dbReference type="InterPro" id="IPR003033">
    <property type="entry name" value="SCP2_sterol-bd_dom"/>
</dbReference>
<keyword evidence="5" id="KW-1185">Reference proteome</keyword>
<evidence type="ECO:0000256" key="2">
    <source>
        <dbReference type="SAM" id="Coils"/>
    </source>
</evidence>
<dbReference type="PANTHER" id="PTHR38693:SF1">
    <property type="entry name" value="UBIQUINONE BIOSYNTHESIS ACCESSORY FACTOR UBIJ"/>
    <property type="match status" value="1"/>
</dbReference>
<comment type="caution">
    <text evidence="4">The sequence shown here is derived from an EMBL/GenBank/DDBJ whole genome shotgun (WGS) entry which is preliminary data.</text>
</comment>
<dbReference type="Proteomes" id="UP000603602">
    <property type="component" value="Unassembled WGS sequence"/>
</dbReference>